<comment type="caution">
    <text evidence="1">The sequence shown here is derived from an EMBL/GenBank/DDBJ whole genome shotgun (WGS) entry which is preliminary data.</text>
</comment>
<dbReference type="Proteomes" id="UP001168363">
    <property type="component" value="Unassembled WGS sequence"/>
</dbReference>
<evidence type="ECO:0000313" key="2">
    <source>
        <dbReference type="Proteomes" id="UP001168363"/>
    </source>
</evidence>
<feature type="non-terminal residue" evidence="1">
    <location>
        <position position="1"/>
    </location>
</feature>
<dbReference type="EMBL" id="JAULSC010000166">
    <property type="protein sequence ID" value="MDO3398194.1"/>
    <property type="molecule type" value="Genomic_DNA"/>
</dbReference>
<sequence>TNQFVNTMFSTSILHLVFGQKRRCFANPLETTNFIGRTEFSILAANLQHARQPIKKLLL</sequence>
<proteinExistence type="predicted"/>
<organism evidence="1 2">
    <name type="scientific">Nocardioides cremeus</name>
    <dbReference type="NCBI Taxonomy" id="3058044"/>
    <lineage>
        <taxon>Bacteria</taxon>
        <taxon>Bacillati</taxon>
        <taxon>Actinomycetota</taxon>
        <taxon>Actinomycetes</taxon>
        <taxon>Propionibacteriales</taxon>
        <taxon>Nocardioidaceae</taxon>
        <taxon>Nocardioides</taxon>
    </lineage>
</organism>
<gene>
    <name evidence="1" type="ORF">QWJ41_20960</name>
</gene>
<accession>A0ABT8TW53</accession>
<dbReference type="RefSeq" id="WP_302710415.1">
    <property type="nucleotide sequence ID" value="NZ_JAULSC010000166.1"/>
</dbReference>
<reference evidence="1" key="1">
    <citation type="submission" date="2023-06" db="EMBL/GenBank/DDBJ databases">
        <title>Genome sequence of Nocardioides sp. SOB44.</title>
        <authorList>
            <person name="Zhang G."/>
        </authorList>
    </citation>
    <scope>NUCLEOTIDE SEQUENCE</scope>
    <source>
        <strain evidence="1">SOB44</strain>
    </source>
</reference>
<keyword evidence="2" id="KW-1185">Reference proteome</keyword>
<protein>
    <submittedName>
        <fullName evidence="1">Uncharacterized protein</fullName>
    </submittedName>
</protein>
<name>A0ABT8TW53_9ACTN</name>
<evidence type="ECO:0000313" key="1">
    <source>
        <dbReference type="EMBL" id="MDO3398194.1"/>
    </source>
</evidence>